<keyword evidence="2" id="KW-0489">Methyltransferase</keyword>
<dbReference type="GO" id="GO:0008168">
    <property type="term" value="F:methyltransferase activity"/>
    <property type="evidence" value="ECO:0007669"/>
    <property type="project" value="UniProtKB-KW"/>
</dbReference>
<keyword evidence="2" id="KW-0808">Transferase</keyword>
<keyword evidence="3" id="KW-1185">Reference proteome</keyword>
<dbReference type="RefSeq" id="WP_068174572.1">
    <property type="nucleotide sequence ID" value="NZ_AOGK01000031.1"/>
</dbReference>
<dbReference type="AlphaFoldDB" id="A0A9X4NVF9"/>
<evidence type="ECO:0000313" key="3">
    <source>
        <dbReference type="Proteomes" id="UP001152876"/>
    </source>
</evidence>
<dbReference type="SUPFAM" id="SSF53335">
    <property type="entry name" value="S-adenosyl-L-methionine-dependent methyltransferases"/>
    <property type="match status" value="1"/>
</dbReference>
<dbReference type="CDD" id="cd02440">
    <property type="entry name" value="AdoMet_MTases"/>
    <property type="match status" value="1"/>
</dbReference>
<dbReference type="Pfam" id="PF08242">
    <property type="entry name" value="Methyltransf_12"/>
    <property type="match status" value="1"/>
</dbReference>
<dbReference type="InterPro" id="IPR029063">
    <property type="entry name" value="SAM-dependent_MTases_sf"/>
</dbReference>
<dbReference type="InterPro" id="IPR013217">
    <property type="entry name" value="Methyltransf_12"/>
</dbReference>
<evidence type="ECO:0000313" key="2">
    <source>
        <dbReference type="EMBL" id="MDG5978142.1"/>
    </source>
</evidence>
<proteinExistence type="predicted"/>
<accession>A0A9X4NVF9</accession>
<dbReference type="OrthoDB" id="9790457at2"/>
<dbReference type="Proteomes" id="UP001152876">
    <property type="component" value="Unassembled WGS sequence"/>
</dbReference>
<dbReference type="EMBL" id="AOGK01000031">
    <property type="protein sequence ID" value="MDG5978142.1"/>
    <property type="molecule type" value="Genomic_DNA"/>
</dbReference>
<reference evidence="2" key="1">
    <citation type="submission" date="2013-01" db="EMBL/GenBank/DDBJ databases">
        <title>Genome draft of Hydrogenophaga taeniospiralis 2K1.</title>
        <authorList>
            <person name="Gomila M."/>
            <person name="Lalucat J."/>
        </authorList>
    </citation>
    <scope>NUCLEOTIDE SEQUENCE</scope>
    <source>
        <strain evidence="2">CCUG 15921</strain>
    </source>
</reference>
<dbReference type="GO" id="GO:0032259">
    <property type="term" value="P:methylation"/>
    <property type="evidence" value="ECO:0007669"/>
    <property type="project" value="UniProtKB-KW"/>
</dbReference>
<sequence length="248" mass="27515">MPTTPDAFSYSGSELENFSAAVNWKAYWGQQIAPFLGNEVLELGAGLGATARALNHRPYRKWVGLEPDPGMCHQVRQRLGQGELPAGYDIRHGTSCDLGADERFDTILYIDVLEHIEDDREELQRVAHHLVDGGHIVIVAPAHNFLYTEFDRKIGHHRRYDKALLRAAVPASLRITKMHYLDSVGMLASLANLLILKSDSPSAGQIRLWDSVMVRASRWVGDVLTLHQLGKSIVCILEKEPASGSTLA</sequence>
<dbReference type="Gene3D" id="3.40.50.150">
    <property type="entry name" value="Vaccinia Virus protein VP39"/>
    <property type="match status" value="1"/>
</dbReference>
<name>A0A9X4NVF9_9BURK</name>
<evidence type="ECO:0000259" key="1">
    <source>
        <dbReference type="Pfam" id="PF08242"/>
    </source>
</evidence>
<protein>
    <submittedName>
        <fullName evidence="2">Type 12 methyltransferase</fullName>
    </submittedName>
</protein>
<organism evidence="2 3">
    <name type="scientific">Hydrogenophaga taeniospiralis CCUG 15921</name>
    <dbReference type="NCBI Taxonomy" id="1281780"/>
    <lineage>
        <taxon>Bacteria</taxon>
        <taxon>Pseudomonadati</taxon>
        <taxon>Pseudomonadota</taxon>
        <taxon>Betaproteobacteria</taxon>
        <taxon>Burkholderiales</taxon>
        <taxon>Comamonadaceae</taxon>
        <taxon>Hydrogenophaga</taxon>
    </lineage>
</organism>
<feature type="domain" description="Methyltransferase type 12" evidence="1">
    <location>
        <begin position="41"/>
        <end position="136"/>
    </location>
</feature>
<gene>
    <name evidence="2" type="ORF">H010_23009</name>
</gene>
<comment type="caution">
    <text evidence="2">The sequence shown here is derived from an EMBL/GenBank/DDBJ whole genome shotgun (WGS) entry which is preliminary data.</text>
</comment>